<evidence type="ECO:0000256" key="1">
    <source>
        <dbReference type="SAM" id="Phobius"/>
    </source>
</evidence>
<dbReference type="Proteomes" id="UP001593833">
    <property type="component" value="Unassembled WGS sequence"/>
</dbReference>
<comment type="caution">
    <text evidence="2">The sequence shown here is derived from an EMBL/GenBank/DDBJ whole genome shotgun (WGS) entry which is preliminary data.</text>
</comment>
<evidence type="ECO:0000313" key="2">
    <source>
        <dbReference type="EMBL" id="MFC1572601.1"/>
    </source>
</evidence>
<accession>A0ABV6YJT8</accession>
<reference evidence="2 3" key="1">
    <citation type="submission" date="2024-09" db="EMBL/GenBank/DDBJ databases">
        <authorList>
            <person name="D'Angelo T."/>
        </authorList>
    </citation>
    <scope>NUCLEOTIDE SEQUENCE [LARGE SCALE GENOMIC DNA]</scope>
    <source>
        <strain evidence="2">SAG AM-320-E07</strain>
    </source>
</reference>
<gene>
    <name evidence="2" type="ORF">ACFL6M_03275</name>
</gene>
<keyword evidence="3" id="KW-1185">Reference proteome</keyword>
<organism evidence="2 3">
    <name type="scientific">Eiseniibacteriota bacterium</name>
    <dbReference type="NCBI Taxonomy" id="2212470"/>
    <lineage>
        <taxon>Bacteria</taxon>
        <taxon>Candidatus Eiseniibacteriota</taxon>
    </lineage>
</organism>
<name>A0ABV6YJT8_UNCEI</name>
<keyword evidence="1" id="KW-0472">Membrane</keyword>
<proteinExistence type="predicted"/>
<sequence length="75" mass="8381">MKLKTPGRRGWIFAVVVGGIALALPYVIPGGAHHGWWDRIPGWWGWFGGIGCALLVTVAKTLGHLFIYQSEDWYE</sequence>
<dbReference type="EMBL" id="JBHPKH010000023">
    <property type="protein sequence ID" value="MFC1572601.1"/>
    <property type="molecule type" value="Genomic_DNA"/>
</dbReference>
<keyword evidence="1" id="KW-1133">Transmembrane helix</keyword>
<protein>
    <submittedName>
        <fullName evidence="2">Uncharacterized protein</fullName>
    </submittedName>
</protein>
<evidence type="ECO:0000313" key="3">
    <source>
        <dbReference type="Proteomes" id="UP001593833"/>
    </source>
</evidence>
<feature type="transmembrane region" description="Helical" evidence="1">
    <location>
        <begin position="44"/>
        <end position="68"/>
    </location>
</feature>
<feature type="transmembrane region" description="Helical" evidence="1">
    <location>
        <begin position="12"/>
        <end position="32"/>
    </location>
</feature>
<keyword evidence="1" id="KW-0812">Transmembrane</keyword>